<proteinExistence type="predicted"/>
<evidence type="ECO:0000256" key="1">
    <source>
        <dbReference type="SAM" id="Phobius"/>
    </source>
</evidence>
<feature type="transmembrane region" description="Helical" evidence="1">
    <location>
        <begin position="89"/>
        <end position="107"/>
    </location>
</feature>
<protein>
    <recommendedName>
        <fullName evidence="4">Lysoplasmalogenase</fullName>
    </recommendedName>
</protein>
<accession>A0ABY3CAM1</accession>
<keyword evidence="1" id="KW-1133">Transmembrane helix</keyword>
<name>A0ABY3CAM1_9GAMM</name>
<dbReference type="RefSeq" id="WP_127029723.1">
    <property type="nucleotide sequence ID" value="NZ_RYFG02000092.1"/>
</dbReference>
<organism evidence="2 3">
    <name type="scientific">Candidatus Methylobacter oryzae</name>
    <dbReference type="NCBI Taxonomy" id="2497749"/>
    <lineage>
        <taxon>Bacteria</taxon>
        <taxon>Pseudomonadati</taxon>
        <taxon>Pseudomonadota</taxon>
        <taxon>Gammaproteobacteria</taxon>
        <taxon>Methylococcales</taxon>
        <taxon>Methylococcaceae</taxon>
        <taxon>Methylobacter</taxon>
    </lineage>
</organism>
<keyword evidence="3" id="KW-1185">Reference proteome</keyword>
<feature type="transmembrane region" description="Helical" evidence="1">
    <location>
        <begin position="60"/>
        <end position="77"/>
    </location>
</feature>
<evidence type="ECO:0000313" key="2">
    <source>
        <dbReference type="EMBL" id="TRW95139.1"/>
    </source>
</evidence>
<reference evidence="2 3" key="1">
    <citation type="journal article" date="2019" name="Antonie Van Leeuwenhoek">
        <title>Description of 'Ca. Methylobacter oryzae' KRF1, a novel species from the environmentally important Methylobacter clade 2.</title>
        <authorList>
            <person name="Khatri K."/>
            <person name="Mohite J.A."/>
            <person name="Pandit P.S."/>
            <person name="Bahulikar R."/>
            <person name="Rahalkar M.C."/>
        </authorList>
    </citation>
    <scope>NUCLEOTIDE SEQUENCE [LARGE SCALE GENOMIC DNA]</scope>
    <source>
        <strain evidence="2 3">KRF1</strain>
    </source>
</reference>
<feature type="transmembrane region" description="Helical" evidence="1">
    <location>
        <begin position="36"/>
        <end position="53"/>
    </location>
</feature>
<keyword evidence="1" id="KW-0812">Transmembrane</keyword>
<comment type="caution">
    <text evidence="2">The sequence shown here is derived from an EMBL/GenBank/DDBJ whole genome shotgun (WGS) entry which is preliminary data.</text>
</comment>
<gene>
    <name evidence="2" type="ORF">EKO24_010490</name>
</gene>
<sequence>MRLISAVVIVGIVLLYFVDSAFKFNTFEPEMLIHSGLRFFIGFLILGVGVFYAHKIKLRYALALVFILALADDIWDYTRDVNSFSFEFALHGLYMLSWGALTGYVLMRQRLDRRRPE</sequence>
<dbReference type="EMBL" id="RYFG02000092">
    <property type="protein sequence ID" value="TRW95139.1"/>
    <property type="molecule type" value="Genomic_DNA"/>
</dbReference>
<evidence type="ECO:0000313" key="3">
    <source>
        <dbReference type="Proteomes" id="UP000733744"/>
    </source>
</evidence>
<dbReference type="Proteomes" id="UP000733744">
    <property type="component" value="Unassembled WGS sequence"/>
</dbReference>
<keyword evidence="1" id="KW-0472">Membrane</keyword>
<evidence type="ECO:0008006" key="4">
    <source>
        <dbReference type="Google" id="ProtNLM"/>
    </source>
</evidence>